<sequence>MVPAVSEAAPLGLLQLVLWSAVLAVAVACTVFIVRHHLRTSDGDSSDLLFWDLFGGAVVIAPALLIPAVASPPAGLALAAVAGVSGIAAYRGSPAVLSWYETRRRRRVDGPLCRAAAVVHEEIVGRWARYELDPALAISYPDLADVRRPETADFVKALREAETLKTAWDPGYPHAVARLGQALDRAETAAGVPAGVRRAGQNA</sequence>
<keyword evidence="1" id="KW-0472">Membrane</keyword>
<dbReference type="Proteomes" id="UP000003828">
    <property type="component" value="Unassembled WGS sequence"/>
</dbReference>
<proteinExistence type="predicted"/>
<dbReference type="AlphaFoldDB" id="H0QKD1"/>
<protein>
    <submittedName>
        <fullName evidence="2">Uncharacterized protein</fullName>
    </submittedName>
</protein>
<feature type="transmembrane region" description="Helical" evidence="1">
    <location>
        <begin position="12"/>
        <end position="36"/>
    </location>
</feature>
<reference evidence="2 3" key="1">
    <citation type="submission" date="2011-12" db="EMBL/GenBank/DDBJ databases">
        <title>Whole genome shotgun sequence of Arthrobacter globiformis NBRC 12137.</title>
        <authorList>
            <person name="Miyazawa S."/>
            <person name="Hosoyama A."/>
            <person name="Tsuchikane K."/>
            <person name="Katsumata H."/>
            <person name="Yamazaki S."/>
            <person name="Fujita N."/>
        </authorList>
    </citation>
    <scope>NUCLEOTIDE SEQUENCE [LARGE SCALE GENOMIC DNA]</scope>
    <source>
        <strain evidence="2 3">NBRC 12137</strain>
    </source>
</reference>
<evidence type="ECO:0000313" key="2">
    <source>
        <dbReference type="EMBL" id="GAB13371.1"/>
    </source>
</evidence>
<dbReference type="EMBL" id="BAEG01000037">
    <property type="protein sequence ID" value="GAB13371.1"/>
    <property type="molecule type" value="Genomic_DNA"/>
</dbReference>
<feature type="transmembrane region" description="Helical" evidence="1">
    <location>
        <begin position="76"/>
        <end position="97"/>
    </location>
</feature>
<keyword evidence="1" id="KW-1133">Transmembrane helix</keyword>
<name>H0QKD1_ARTG1</name>
<keyword evidence="3" id="KW-1185">Reference proteome</keyword>
<evidence type="ECO:0000313" key="3">
    <source>
        <dbReference type="Proteomes" id="UP000003828"/>
    </source>
</evidence>
<comment type="caution">
    <text evidence="2">The sequence shown here is derived from an EMBL/GenBank/DDBJ whole genome shotgun (WGS) entry which is preliminary data.</text>
</comment>
<keyword evidence="1" id="KW-0812">Transmembrane</keyword>
<dbReference type="STRING" id="1077972.ARGLB_037_02220"/>
<feature type="transmembrane region" description="Helical" evidence="1">
    <location>
        <begin position="48"/>
        <end position="70"/>
    </location>
</feature>
<accession>H0QKD1</accession>
<organism evidence="2 3">
    <name type="scientific">Arthrobacter globiformis (strain ATCC 8010 / DSM 20124 / JCM 1332 / NBRC 12137 / NCIMB 8907 / NRRL B-2979 / 168)</name>
    <dbReference type="NCBI Taxonomy" id="1077972"/>
    <lineage>
        <taxon>Bacteria</taxon>
        <taxon>Bacillati</taxon>
        <taxon>Actinomycetota</taxon>
        <taxon>Actinomycetes</taxon>
        <taxon>Micrococcales</taxon>
        <taxon>Micrococcaceae</taxon>
        <taxon>Arthrobacter</taxon>
    </lineage>
</organism>
<evidence type="ECO:0000256" key="1">
    <source>
        <dbReference type="SAM" id="Phobius"/>
    </source>
</evidence>
<gene>
    <name evidence="2" type="ORF">ARGLB_037_02220</name>
</gene>